<evidence type="ECO:0000313" key="3">
    <source>
        <dbReference type="Proteomes" id="UP000323506"/>
    </source>
</evidence>
<evidence type="ECO:0000313" key="2">
    <source>
        <dbReference type="EMBL" id="TYH28502.1"/>
    </source>
</evidence>
<accession>A0A5D2HEC4</accession>
<organism evidence="2 3">
    <name type="scientific">Gossypium darwinii</name>
    <name type="common">Darwin's cotton</name>
    <name type="synonym">Gossypium barbadense var. darwinii</name>
    <dbReference type="NCBI Taxonomy" id="34276"/>
    <lineage>
        <taxon>Eukaryota</taxon>
        <taxon>Viridiplantae</taxon>
        <taxon>Streptophyta</taxon>
        <taxon>Embryophyta</taxon>
        <taxon>Tracheophyta</taxon>
        <taxon>Spermatophyta</taxon>
        <taxon>Magnoliopsida</taxon>
        <taxon>eudicotyledons</taxon>
        <taxon>Gunneridae</taxon>
        <taxon>Pentapetalae</taxon>
        <taxon>rosids</taxon>
        <taxon>malvids</taxon>
        <taxon>Malvales</taxon>
        <taxon>Malvaceae</taxon>
        <taxon>Malvoideae</taxon>
        <taxon>Gossypium</taxon>
    </lineage>
</organism>
<keyword evidence="3" id="KW-1185">Reference proteome</keyword>
<reference evidence="2 3" key="1">
    <citation type="submission" date="2019-06" db="EMBL/GenBank/DDBJ databases">
        <title>WGS assembly of Gossypium darwinii.</title>
        <authorList>
            <person name="Chen Z.J."/>
            <person name="Sreedasyam A."/>
            <person name="Ando A."/>
            <person name="Song Q."/>
            <person name="De L."/>
            <person name="Hulse-Kemp A."/>
            <person name="Ding M."/>
            <person name="Ye W."/>
            <person name="Kirkbride R."/>
            <person name="Jenkins J."/>
            <person name="Plott C."/>
            <person name="Lovell J."/>
            <person name="Lin Y.-M."/>
            <person name="Vaughn R."/>
            <person name="Liu B."/>
            <person name="Li W."/>
            <person name="Simpson S."/>
            <person name="Scheffler B."/>
            <person name="Saski C."/>
            <person name="Grover C."/>
            <person name="Hu G."/>
            <person name="Conover J."/>
            <person name="Carlson J."/>
            <person name="Shu S."/>
            <person name="Boston L."/>
            <person name="Williams M."/>
            <person name="Peterson D."/>
            <person name="Mcgee K."/>
            <person name="Jones D."/>
            <person name="Wendel J."/>
            <person name="Stelly D."/>
            <person name="Grimwood J."/>
            <person name="Schmutz J."/>
        </authorList>
    </citation>
    <scope>NUCLEOTIDE SEQUENCE [LARGE SCALE GENOMIC DNA]</scope>
    <source>
        <strain evidence="2">1808015.09</strain>
    </source>
</reference>
<evidence type="ECO:0000256" key="1">
    <source>
        <dbReference type="SAM" id="SignalP"/>
    </source>
</evidence>
<sequence>MAFSFIALNLLLHSYSYQIPKIIDSSDTRNVVSIPLIHDPLVPICFRFHHHQSFLNPDPMPLKSPTLYRQRVRCSVPLSRKMAPSSHSVPGP</sequence>
<proteinExistence type="predicted"/>
<keyword evidence="1" id="KW-0732">Signal</keyword>
<dbReference type="EMBL" id="CM017689">
    <property type="protein sequence ID" value="TYH28502.1"/>
    <property type="molecule type" value="Genomic_DNA"/>
</dbReference>
<dbReference type="Proteomes" id="UP000323506">
    <property type="component" value="Chromosome A02"/>
</dbReference>
<feature type="chain" id="PRO_5022872123" evidence="1">
    <location>
        <begin position="17"/>
        <end position="92"/>
    </location>
</feature>
<feature type="signal peptide" evidence="1">
    <location>
        <begin position="1"/>
        <end position="16"/>
    </location>
</feature>
<gene>
    <name evidence="2" type="ORF">ES288_A02G147900v1</name>
</gene>
<name>A0A5D2HEC4_GOSDA</name>
<dbReference type="AlphaFoldDB" id="A0A5D2HEC4"/>
<protein>
    <submittedName>
        <fullName evidence="2">Uncharacterized protein</fullName>
    </submittedName>
</protein>